<sequence length="283" mass="32293">MNDSDNALSGGMSTGPDNFQETQLTVLRNSKAARNALRVVLEVQDEEISALEKECIPISISVGLHSLPDEVIREIFEYGTASAGEFYAEKEFPFHASHVNRRFRSIALETPRIWTRLSNLLPLPQLETYIQRSKNADLSIFVDMYHVLDHDHEKSLLSEFLKITTKHSRRWSYFQYDGDWSIVNDDGEPFEPDLSDYFFDEISLLSLPRLTHLAWNVRAEGEWDSLELFLSECEVPNLVHFDGLNVLLDAPSIGSGLVSCDLTFMMASRSTGTSNNHFVSWRR</sequence>
<dbReference type="VEuPathDB" id="FungiDB:BD410DRAFT_54847"/>
<evidence type="ECO:0000313" key="2">
    <source>
        <dbReference type="EMBL" id="TDL30171.1"/>
    </source>
</evidence>
<name>A0A4R5XG89_9AGAM</name>
<keyword evidence="3" id="KW-1185">Reference proteome</keyword>
<dbReference type="InterPro" id="IPR001810">
    <property type="entry name" value="F-box_dom"/>
</dbReference>
<evidence type="ECO:0000259" key="1">
    <source>
        <dbReference type="PROSITE" id="PS50181"/>
    </source>
</evidence>
<dbReference type="Proteomes" id="UP000294933">
    <property type="component" value="Unassembled WGS sequence"/>
</dbReference>
<dbReference type="PROSITE" id="PS50181">
    <property type="entry name" value="FBOX"/>
    <property type="match status" value="1"/>
</dbReference>
<gene>
    <name evidence="2" type="ORF">BD410DRAFT_54847</name>
</gene>
<accession>A0A4R5XG89</accession>
<feature type="domain" description="F-box" evidence="1">
    <location>
        <begin position="61"/>
        <end position="117"/>
    </location>
</feature>
<protein>
    <recommendedName>
        <fullName evidence="1">F-box domain-containing protein</fullName>
    </recommendedName>
</protein>
<proteinExistence type="predicted"/>
<organism evidence="2 3">
    <name type="scientific">Rickenella mellea</name>
    <dbReference type="NCBI Taxonomy" id="50990"/>
    <lineage>
        <taxon>Eukaryota</taxon>
        <taxon>Fungi</taxon>
        <taxon>Dikarya</taxon>
        <taxon>Basidiomycota</taxon>
        <taxon>Agaricomycotina</taxon>
        <taxon>Agaricomycetes</taxon>
        <taxon>Hymenochaetales</taxon>
        <taxon>Rickenellaceae</taxon>
        <taxon>Rickenella</taxon>
    </lineage>
</organism>
<dbReference type="STRING" id="50990.A0A4R5XG89"/>
<evidence type="ECO:0000313" key="3">
    <source>
        <dbReference type="Proteomes" id="UP000294933"/>
    </source>
</evidence>
<dbReference type="AlphaFoldDB" id="A0A4R5XG89"/>
<dbReference type="OrthoDB" id="2269034at2759"/>
<reference evidence="2 3" key="1">
    <citation type="submission" date="2018-06" db="EMBL/GenBank/DDBJ databases">
        <title>A transcriptomic atlas of mushroom development highlights an independent origin of complex multicellularity.</title>
        <authorList>
            <consortium name="DOE Joint Genome Institute"/>
            <person name="Krizsan K."/>
            <person name="Almasi E."/>
            <person name="Merenyi Z."/>
            <person name="Sahu N."/>
            <person name="Viragh M."/>
            <person name="Koszo T."/>
            <person name="Mondo S."/>
            <person name="Kiss B."/>
            <person name="Balint B."/>
            <person name="Kues U."/>
            <person name="Barry K."/>
            <person name="Hegedus J.C."/>
            <person name="Henrissat B."/>
            <person name="Johnson J."/>
            <person name="Lipzen A."/>
            <person name="Ohm R."/>
            <person name="Nagy I."/>
            <person name="Pangilinan J."/>
            <person name="Yan J."/>
            <person name="Xiong Y."/>
            <person name="Grigoriev I.V."/>
            <person name="Hibbett D.S."/>
            <person name="Nagy L.G."/>
        </authorList>
    </citation>
    <scope>NUCLEOTIDE SEQUENCE [LARGE SCALE GENOMIC DNA]</scope>
    <source>
        <strain evidence="2 3">SZMC22713</strain>
    </source>
</reference>
<dbReference type="Gene3D" id="1.20.1280.50">
    <property type="match status" value="1"/>
</dbReference>
<dbReference type="EMBL" id="ML170156">
    <property type="protein sequence ID" value="TDL30171.1"/>
    <property type="molecule type" value="Genomic_DNA"/>
</dbReference>